<keyword evidence="1" id="KW-0732">Signal</keyword>
<reference evidence="2 3" key="1">
    <citation type="submission" date="2021-03" db="EMBL/GenBank/DDBJ databases">
        <title>Antimicrobial resistance genes in bacteria isolated from Japanese honey, and their potential for conferring macrolide and lincosamide resistance in the American foulbrood pathogen Paenibacillus larvae.</title>
        <authorList>
            <person name="Okamoto M."/>
            <person name="Kumagai M."/>
            <person name="Kanamori H."/>
            <person name="Takamatsu D."/>
        </authorList>
    </citation>
    <scope>NUCLEOTIDE SEQUENCE [LARGE SCALE GENOMIC DNA]</scope>
    <source>
        <strain evidence="2 3">J34TS1</strain>
    </source>
</reference>
<keyword evidence="3" id="KW-1185">Reference proteome</keyword>
<name>A0A920CVX7_9BACL</name>
<sequence>MKRYKQLVGIMLLCIGFVSGCSSSEEPNEPAALPPAVEDSVEVSPEQGQTLTVVPPEASNQKSATDKGKYRIQTKLTDFQLLSETKGIAWGVTRNELRLYLTKDNGRTWVNISPSPNVQFPANPRYGKDIYFTDPMHGWIVVDTPGMPETIVLHTSNGGEEWDIASFPQKNKVSAITFDSPKRGWIMATEDSSTGKELKVLYRTDDGGSAWNVVMQNSIYDPAKTEASSPIPHLGYTIGISFTDSMHGYVLLSEHGEPKLYRTNDGGNKWMNGPVFLNKEKMKTCSSYTTGTPQFFDSAHREGWIPVGCQIGDSVKYNGYFTMDGGLNWNFVNFGLGKSIGFNQSLRPTFINSSEGWALVGATLYHTIDQGKNWAAVPDNSVLRERLKDFPEVVKLQFSSPKVGWMLIENIEKKSSRLLQTMDGGITWRVL</sequence>
<dbReference type="Proteomes" id="UP000682811">
    <property type="component" value="Unassembled WGS sequence"/>
</dbReference>
<dbReference type="SUPFAM" id="SSF110296">
    <property type="entry name" value="Oligoxyloglucan reducing end-specific cellobiohydrolase"/>
    <property type="match status" value="1"/>
</dbReference>
<feature type="chain" id="PRO_5038115635" description="Sortilin N-terminal domain-containing protein" evidence="1">
    <location>
        <begin position="25"/>
        <end position="431"/>
    </location>
</feature>
<evidence type="ECO:0000313" key="2">
    <source>
        <dbReference type="EMBL" id="GIO50967.1"/>
    </source>
</evidence>
<dbReference type="RefSeq" id="WP_212981051.1">
    <property type="nucleotide sequence ID" value="NZ_AP025343.1"/>
</dbReference>
<proteinExistence type="predicted"/>
<dbReference type="AlphaFoldDB" id="A0A920CVX7"/>
<dbReference type="PANTHER" id="PTHR47199:SF2">
    <property type="entry name" value="PHOTOSYSTEM II STABILITY_ASSEMBLY FACTOR HCF136, CHLOROPLASTIC"/>
    <property type="match status" value="1"/>
</dbReference>
<dbReference type="PANTHER" id="PTHR47199">
    <property type="entry name" value="PHOTOSYSTEM II STABILITY/ASSEMBLY FACTOR HCF136, CHLOROPLASTIC"/>
    <property type="match status" value="1"/>
</dbReference>
<dbReference type="EMBL" id="BORT01000041">
    <property type="protein sequence ID" value="GIO50967.1"/>
    <property type="molecule type" value="Genomic_DNA"/>
</dbReference>
<evidence type="ECO:0000313" key="3">
    <source>
        <dbReference type="Proteomes" id="UP000682811"/>
    </source>
</evidence>
<protein>
    <recommendedName>
        <fullName evidence="4">Sortilin N-terminal domain-containing protein</fullName>
    </recommendedName>
</protein>
<gene>
    <name evidence="2" type="ORF">J34TS1_57320</name>
</gene>
<feature type="signal peptide" evidence="1">
    <location>
        <begin position="1"/>
        <end position="24"/>
    </location>
</feature>
<dbReference type="Gene3D" id="2.130.10.10">
    <property type="entry name" value="YVTN repeat-like/Quinoprotein amine dehydrogenase"/>
    <property type="match status" value="2"/>
</dbReference>
<dbReference type="InterPro" id="IPR015943">
    <property type="entry name" value="WD40/YVTN_repeat-like_dom_sf"/>
</dbReference>
<dbReference type="PROSITE" id="PS51257">
    <property type="entry name" value="PROKAR_LIPOPROTEIN"/>
    <property type="match status" value="1"/>
</dbReference>
<organism evidence="2 3">
    <name type="scientific">Paenibacillus azoreducens</name>
    <dbReference type="NCBI Taxonomy" id="116718"/>
    <lineage>
        <taxon>Bacteria</taxon>
        <taxon>Bacillati</taxon>
        <taxon>Bacillota</taxon>
        <taxon>Bacilli</taxon>
        <taxon>Bacillales</taxon>
        <taxon>Paenibacillaceae</taxon>
        <taxon>Paenibacillus</taxon>
    </lineage>
</organism>
<comment type="caution">
    <text evidence="2">The sequence shown here is derived from an EMBL/GenBank/DDBJ whole genome shotgun (WGS) entry which is preliminary data.</text>
</comment>
<accession>A0A920CVX7</accession>
<evidence type="ECO:0008006" key="4">
    <source>
        <dbReference type="Google" id="ProtNLM"/>
    </source>
</evidence>
<evidence type="ECO:0000256" key="1">
    <source>
        <dbReference type="SAM" id="SignalP"/>
    </source>
</evidence>